<name>A0A1J5SDH0_9ZZZZ</name>
<dbReference type="EMBL" id="MLJW01000046">
    <property type="protein sequence ID" value="OIR05979.1"/>
    <property type="molecule type" value="Genomic_DNA"/>
</dbReference>
<accession>A0A1J5SDH0</accession>
<reference evidence="1" key="1">
    <citation type="submission" date="2016-10" db="EMBL/GenBank/DDBJ databases">
        <title>Sequence of Gallionella enrichment culture.</title>
        <authorList>
            <person name="Poehlein A."/>
            <person name="Muehling M."/>
            <person name="Daniel R."/>
        </authorList>
    </citation>
    <scope>NUCLEOTIDE SEQUENCE</scope>
</reference>
<organism evidence="1">
    <name type="scientific">mine drainage metagenome</name>
    <dbReference type="NCBI Taxonomy" id="410659"/>
    <lineage>
        <taxon>unclassified sequences</taxon>
        <taxon>metagenomes</taxon>
        <taxon>ecological metagenomes</taxon>
    </lineage>
</organism>
<gene>
    <name evidence="1" type="ORF">GALL_117760</name>
</gene>
<comment type="caution">
    <text evidence="1">The sequence shown here is derived from an EMBL/GenBank/DDBJ whole genome shotgun (WGS) entry which is preliminary data.</text>
</comment>
<protein>
    <submittedName>
        <fullName evidence="1">Uncharacterized protein</fullName>
    </submittedName>
</protein>
<dbReference type="AlphaFoldDB" id="A0A1J5SDH0"/>
<sequence>MSQNAQNGQGDNSANSAVAVAEKCMFRPTIEEIMAEIFAKYNFALDSNPILPSEVFAADSFLPLFSSIAISRAESIFGFPFYIEEIEDENALFGMTIAPEFPSAAPFLIYTLQMMNVATDIFGRVPCKIELDELYAWATSRELQEAGLPYLGIKH</sequence>
<proteinExistence type="predicted"/>
<evidence type="ECO:0000313" key="1">
    <source>
        <dbReference type="EMBL" id="OIR05979.1"/>
    </source>
</evidence>